<dbReference type="Proteomes" id="UP000821865">
    <property type="component" value="Chromosome 4"/>
</dbReference>
<proteinExistence type="predicted"/>
<keyword evidence="2" id="KW-1185">Reference proteome</keyword>
<dbReference type="EMBL" id="CM023473">
    <property type="protein sequence ID" value="KAH7955049.1"/>
    <property type="molecule type" value="Genomic_DNA"/>
</dbReference>
<comment type="caution">
    <text evidence="1">The sequence shown here is derived from an EMBL/GenBank/DDBJ whole genome shotgun (WGS) entry which is preliminary data.</text>
</comment>
<evidence type="ECO:0000313" key="2">
    <source>
        <dbReference type="Proteomes" id="UP000821865"/>
    </source>
</evidence>
<evidence type="ECO:0000313" key="1">
    <source>
        <dbReference type="EMBL" id="KAH7955049.1"/>
    </source>
</evidence>
<gene>
    <name evidence="1" type="ORF">HPB49_024246</name>
</gene>
<accession>A0ACB8D105</accession>
<sequence length="349" mass="37649">MHPLALALLTAALSTASADEPREWYSGNVSRLPDYHFVNLQPVNAVGKTLLFACSAASQDPVRFRWHVQHPAGVDVSRSTRARSLEVEHAGRVFYVRDSLLRVSSLSPHDGTVNCTVLVSADGASEQQVESMSANYSVLASASVESCSSRLDYCPRDRASCSLDQAQGLTCRCFEAFPSRDPFHGVCFAPVELGKPCVFDHECEPENSWCLHQVCACRPLTRPAAQACEPVARLGEPCQTGQCAAPYSSCKNGRCGCQDHSDDVDGVCVPDALEAFGGGETRMQHVRAFGPMRTDGTTVLMMVGFGVVLGLMTLCYTLKDLRYRSVKATTAISADRPLSQAHAPNAPTS</sequence>
<name>A0ACB8D105_DERSI</name>
<reference evidence="1" key="1">
    <citation type="submission" date="2020-05" db="EMBL/GenBank/DDBJ databases">
        <title>Large-scale comparative analyses of tick genomes elucidate their genetic diversity and vector capacities.</title>
        <authorList>
            <person name="Jia N."/>
            <person name="Wang J."/>
            <person name="Shi W."/>
            <person name="Du L."/>
            <person name="Sun Y."/>
            <person name="Zhan W."/>
            <person name="Jiang J."/>
            <person name="Wang Q."/>
            <person name="Zhang B."/>
            <person name="Ji P."/>
            <person name="Sakyi L.B."/>
            <person name="Cui X."/>
            <person name="Yuan T."/>
            <person name="Jiang B."/>
            <person name="Yang W."/>
            <person name="Lam T.T.-Y."/>
            <person name="Chang Q."/>
            <person name="Ding S."/>
            <person name="Wang X."/>
            <person name="Zhu J."/>
            <person name="Ruan X."/>
            <person name="Zhao L."/>
            <person name="Wei J."/>
            <person name="Que T."/>
            <person name="Du C."/>
            <person name="Cheng J."/>
            <person name="Dai P."/>
            <person name="Han X."/>
            <person name="Huang E."/>
            <person name="Gao Y."/>
            <person name="Liu J."/>
            <person name="Shao H."/>
            <person name="Ye R."/>
            <person name="Li L."/>
            <person name="Wei W."/>
            <person name="Wang X."/>
            <person name="Wang C."/>
            <person name="Yang T."/>
            <person name="Huo Q."/>
            <person name="Li W."/>
            <person name="Guo W."/>
            <person name="Chen H."/>
            <person name="Zhou L."/>
            <person name="Ni X."/>
            <person name="Tian J."/>
            <person name="Zhou Y."/>
            <person name="Sheng Y."/>
            <person name="Liu T."/>
            <person name="Pan Y."/>
            <person name="Xia L."/>
            <person name="Li J."/>
            <person name="Zhao F."/>
            <person name="Cao W."/>
        </authorList>
    </citation>
    <scope>NUCLEOTIDE SEQUENCE</scope>
    <source>
        <strain evidence="1">Dsil-2018</strain>
    </source>
</reference>
<protein>
    <submittedName>
        <fullName evidence="1">Uncharacterized protein</fullName>
    </submittedName>
</protein>
<organism evidence="1 2">
    <name type="scientific">Dermacentor silvarum</name>
    <name type="common">Tick</name>
    <dbReference type="NCBI Taxonomy" id="543639"/>
    <lineage>
        <taxon>Eukaryota</taxon>
        <taxon>Metazoa</taxon>
        <taxon>Ecdysozoa</taxon>
        <taxon>Arthropoda</taxon>
        <taxon>Chelicerata</taxon>
        <taxon>Arachnida</taxon>
        <taxon>Acari</taxon>
        <taxon>Parasitiformes</taxon>
        <taxon>Ixodida</taxon>
        <taxon>Ixodoidea</taxon>
        <taxon>Ixodidae</taxon>
        <taxon>Rhipicephalinae</taxon>
        <taxon>Dermacentor</taxon>
    </lineage>
</organism>